<dbReference type="SUPFAM" id="SSF46626">
    <property type="entry name" value="Cytochrome c"/>
    <property type="match status" value="1"/>
</dbReference>
<dbReference type="FunFam" id="1.10.510.10:FF:000084">
    <property type="entry name" value="Wall-associated receptor kinase 2"/>
    <property type="match status" value="1"/>
</dbReference>
<dbReference type="InterPro" id="IPR011009">
    <property type="entry name" value="Kinase-like_dom_sf"/>
</dbReference>
<evidence type="ECO:0000313" key="22">
    <source>
        <dbReference type="EMBL" id="KAK9062316.1"/>
    </source>
</evidence>
<dbReference type="InterPro" id="IPR001245">
    <property type="entry name" value="Ser-Thr/Tyr_kinase_cat_dom"/>
</dbReference>
<dbReference type="GO" id="GO:0005886">
    <property type="term" value="C:plasma membrane"/>
    <property type="evidence" value="ECO:0007669"/>
    <property type="project" value="TreeGrafter"/>
</dbReference>
<evidence type="ECO:0000256" key="17">
    <source>
        <dbReference type="ARBA" id="ARBA00047951"/>
    </source>
</evidence>
<evidence type="ECO:0000256" key="15">
    <source>
        <dbReference type="ARBA" id="ARBA00023180"/>
    </source>
</evidence>
<dbReference type="Pfam" id="PF07714">
    <property type="entry name" value="PK_Tyr_Ser-Thr"/>
    <property type="match status" value="1"/>
</dbReference>
<dbReference type="GO" id="GO:0005524">
    <property type="term" value="F:ATP binding"/>
    <property type="evidence" value="ECO:0007669"/>
    <property type="project" value="UniProtKB-KW"/>
</dbReference>
<dbReference type="Proteomes" id="UP001408789">
    <property type="component" value="Unassembled WGS sequence"/>
</dbReference>
<dbReference type="PROSITE" id="PS00108">
    <property type="entry name" value="PROTEIN_KINASE_ST"/>
    <property type="match status" value="1"/>
</dbReference>
<keyword evidence="3 18" id="KW-0349">Heme</keyword>
<keyword evidence="15" id="KW-0325">Glycoprotein</keyword>
<evidence type="ECO:0000256" key="6">
    <source>
        <dbReference type="ARBA" id="ARBA00022723"/>
    </source>
</evidence>
<dbReference type="Pfam" id="PF13442">
    <property type="entry name" value="Cytochrome_CBB3"/>
    <property type="match status" value="1"/>
</dbReference>
<dbReference type="GO" id="GO:0046872">
    <property type="term" value="F:metal ion binding"/>
    <property type="evidence" value="ECO:0007669"/>
    <property type="project" value="UniProtKB-KW"/>
</dbReference>
<sequence>MGSPHQISGVISVSQTMLLSAISNSLISPALNQKKGNQEDESQRAKPQQELKLLQRLAPPLFAAFVALSPIIAPPVSYGQAIDVQRGASLFNRACIGCHVAGGNIIQPGATLFLKDLQRNGVDTEEEIYRITYYGKGRMPGFGEMCTPRGQCTFGARLQEDEIRLLSEFVKSQADQGWLNIGNAKSSAETLDYAKKGCNDTCGAVTIPYPFGIGANCSVNKWYVIDCNSSTPYLSAFHNMEVLGVSLEEQILTVNGSVVSPCQNSVQNSSHIPSIDLGESPFVISALHNTLNVEGCGNAAILNDGKVIAGCSTTCTNGTTDDRFRCFGISCCRTTIPYNLKSYSVDLTGLKRLGEDGACGSVFLGNDGSLPYATTGSGYYTKTRNTSYFRISLVWFLTYNDFKEIPNCWERKSAKKFLSFGNGSSIHHRKCSCGIGRVGNPYLHYQCEESEACRTCRDSGATCNYEQTYPDDFGSASLNCQPTVYYTRIFRSSKSPLGIILGVSICMGLLFLAKFIYETQKLIKKTIAKRQKEKFFKRNGGLLLKQQDATKEGLVDKTILFTSKELETATDHFNENRILGFGGQGTVYKGMLADGRIVAVKKSKIVNESQLEQFINEVVILSHVNHRNVVKLLGCCLETEVPLLVSEFVSKGTLYDYIQDNTGELPFSLNMRLQIATEVAGALSYLHSATSIPIYHRDIKTTNILLDEKYRAKVSDFGTSRLVSIDQTHLTTLVKGTFGYFDPEYFQSSQFTEKSDVYSFGVVLLELFTREKPISLTRFGEHRNLATYFMSAMDEGHVMSIFDMGIVNKDSKGVLLAIANLAIRCLNTNGKHRPTMKEVSIELEGIRMSHMPFTVQTSFGHANNSEDLMFTYNESTSTTTSFQDTIN</sequence>
<evidence type="ECO:0000313" key="23">
    <source>
        <dbReference type="Proteomes" id="UP001408789"/>
    </source>
</evidence>
<proteinExistence type="predicted"/>
<evidence type="ECO:0000256" key="7">
    <source>
        <dbReference type="ARBA" id="ARBA00022729"/>
    </source>
</evidence>
<accession>A0AAP0CUE2</accession>
<keyword evidence="12 18" id="KW-0408">Iron</keyword>
<reference evidence="22 23" key="1">
    <citation type="submission" date="2024-04" db="EMBL/GenBank/DDBJ databases">
        <title>The reference genome of an endangered Asteraceae, Deinandra increscens subsp. villosa, native to the Central Coast of California.</title>
        <authorList>
            <person name="Guilliams M."/>
            <person name="Hasenstab-Lehman K."/>
            <person name="Meyer R."/>
            <person name="Mcevoy S."/>
        </authorList>
    </citation>
    <scope>NUCLEOTIDE SEQUENCE [LARGE SCALE GENOMIC DNA]</scope>
    <source>
        <tissue evidence="22">Leaf</tissue>
    </source>
</reference>
<dbReference type="InterPro" id="IPR045274">
    <property type="entry name" value="WAK-like"/>
</dbReference>
<dbReference type="PANTHER" id="PTHR27005:SF405">
    <property type="entry name" value="PROTEIN KINASE DOMAIN-CONTAINING PROTEIN"/>
    <property type="match status" value="1"/>
</dbReference>
<gene>
    <name evidence="22" type="ORF">SSX86_019502</name>
</gene>
<dbReference type="Gene3D" id="1.10.510.10">
    <property type="entry name" value="Transferase(Phosphotransferase) domain 1"/>
    <property type="match status" value="1"/>
</dbReference>
<comment type="catalytic activity">
    <reaction evidence="17">
        <text>L-threonyl-[protein] + ATP = O-phospho-L-threonyl-[protein] + ADP + H(+)</text>
        <dbReference type="Rhea" id="RHEA:46608"/>
        <dbReference type="Rhea" id="RHEA-COMP:11060"/>
        <dbReference type="Rhea" id="RHEA-COMP:11605"/>
        <dbReference type="ChEBI" id="CHEBI:15378"/>
        <dbReference type="ChEBI" id="CHEBI:30013"/>
        <dbReference type="ChEBI" id="CHEBI:30616"/>
        <dbReference type="ChEBI" id="CHEBI:61977"/>
        <dbReference type="ChEBI" id="CHEBI:456216"/>
    </reaction>
</comment>
<dbReference type="GO" id="GO:0007166">
    <property type="term" value="P:cell surface receptor signaling pathway"/>
    <property type="evidence" value="ECO:0007669"/>
    <property type="project" value="InterPro"/>
</dbReference>
<dbReference type="Pfam" id="PF13947">
    <property type="entry name" value="GUB_WAK_bind"/>
    <property type="match status" value="1"/>
</dbReference>
<keyword evidence="4" id="KW-0808">Transferase</keyword>
<evidence type="ECO:0000256" key="11">
    <source>
        <dbReference type="ARBA" id="ARBA00022989"/>
    </source>
</evidence>
<evidence type="ECO:0000256" key="16">
    <source>
        <dbReference type="ARBA" id="ARBA00047558"/>
    </source>
</evidence>
<dbReference type="SUPFAM" id="SSF56112">
    <property type="entry name" value="Protein kinase-like (PK-like)"/>
    <property type="match status" value="1"/>
</dbReference>
<evidence type="ECO:0000256" key="18">
    <source>
        <dbReference type="PROSITE-ProRule" id="PRU00433"/>
    </source>
</evidence>
<dbReference type="GO" id="GO:0030247">
    <property type="term" value="F:polysaccharide binding"/>
    <property type="evidence" value="ECO:0007669"/>
    <property type="project" value="InterPro"/>
</dbReference>
<dbReference type="InterPro" id="IPR036909">
    <property type="entry name" value="Cyt_c-like_dom_sf"/>
</dbReference>
<comment type="catalytic activity">
    <reaction evidence="16">
        <text>L-seryl-[protein] + ATP = O-phospho-L-seryl-[protein] + ADP + H(+)</text>
        <dbReference type="Rhea" id="RHEA:17989"/>
        <dbReference type="Rhea" id="RHEA-COMP:9863"/>
        <dbReference type="Rhea" id="RHEA-COMP:11604"/>
        <dbReference type="ChEBI" id="CHEBI:15378"/>
        <dbReference type="ChEBI" id="CHEBI:29999"/>
        <dbReference type="ChEBI" id="CHEBI:30616"/>
        <dbReference type="ChEBI" id="CHEBI:83421"/>
        <dbReference type="ChEBI" id="CHEBI:456216"/>
    </reaction>
</comment>
<evidence type="ECO:0000256" key="14">
    <source>
        <dbReference type="ARBA" id="ARBA00023157"/>
    </source>
</evidence>
<keyword evidence="14" id="KW-1015">Disulfide bond</keyword>
<dbReference type="PANTHER" id="PTHR27005">
    <property type="entry name" value="WALL-ASSOCIATED RECEPTOR KINASE-LIKE 21"/>
    <property type="match status" value="1"/>
</dbReference>
<keyword evidence="23" id="KW-1185">Reference proteome</keyword>
<feature type="domain" description="Cytochrome c" evidence="21">
    <location>
        <begin position="82"/>
        <end position="174"/>
    </location>
</feature>
<keyword evidence="13 19" id="KW-0472">Membrane</keyword>
<dbReference type="FunFam" id="3.30.200.20:FF:000043">
    <property type="entry name" value="Wall-associated receptor kinase 2"/>
    <property type="match status" value="1"/>
</dbReference>
<feature type="domain" description="Protein kinase" evidence="20">
    <location>
        <begin position="573"/>
        <end position="853"/>
    </location>
</feature>
<keyword evidence="11 19" id="KW-1133">Transmembrane helix</keyword>
<organism evidence="22 23">
    <name type="scientific">Deinandra increscens subsp. villosa</name>
    <dbReference type="NCBI Taxonomy" id="3103831"/>
    <lineage>
        <taxon>Eukaryota</taxon>
        <taxon>Viridiplantae</taxon>
        <taxon>Streptophyta</taxon>
        <taxon>Embryophyta</taxon>
        <taxon>Tracheophyta</taxon>
        <taxon>Spermatophyta</taxon>
        <taxon>Magnoliopsida</taxon>
        <taxon>eudicotyledons</taxon>
        <taxon>Gunneridae</taxon>
        <taxon>Pentapetalae</taxon>
        <taxon>asterids</taxon>
        <taxon>campanulids</taxon>
        <taxon>Asterales</taxon>
        <taxon>Asteraceae</taxon>
        <taxon>Asteroideae</taxon>
        <taxon>Heliantheae alliance</taxon>
        <taxon>Madieae</taxon>
        <taxon>Madiinae</taxon>
        <taxon>Deinandra</taxon>
    </lineage>
</organism>
<dbReference type="PROSITE" id="PS50011">
    <property type="entry name" value="PROTEIN_KINASE_DOM"/>
    <property type="match status" value="1"/>
</dbReference>
<evidence type="ECO:0000256" key="2">
    <source>
        <dbReference type="ARBA" id="ARBA00022527"/>
    </source>
</evidence>
<evidence type="ECO:0000256" key="4">
    <source>
        <dbReference type="ARBA" id="ARBA00022679"/>
    </source>
</evidence>
<dbReference type="Gene3D" id="1.10.760.10">
    <property type="entry name" value="Cytochrome c-like domain"/>
    <property type="match status" value="1"/>
</dbReference>
<dbReference type="GO" id="GO:0020037">
    <property type="term" value="F:heme binding"/>
    <property type="evidence" value="ECO:0007669"/>
    <property type="project" value="InterPro"/>
</dbReference>
<feature type="transmembrane region" description="Helical" evidence="19">
    <location>
        <begin position="497"/>
        <end position="517"/>
    </location>
</feature>
<evidence type="ECO:0000256" key="9">
    <source>
        <dbReference type="ARBA" id="ARBA00022777"/>
    </source>
</evidence>
<evidence type="ECO:0000256" key="3">
    <source>
        <dbReference type="ARBA" id="ARBA00022617"/>
    </source>
</evidence>
<dbReference type="SMART" id="SM00220">
    <property type="entry name" value="S_TKc"/>
    <property type="match status" value="1"/>
</dbReference>
<dbReference type="InterPro" id="IPR025287">
    <property type="entry name" value="WAK_GUB"/>
</dbReference>
<evidence type="ECO:0000259" key="20">
    <source>
        <dbReference type="PROSITE" id="PS50011"/>
    </source>
</evidence>
<keyword evidence="8" id="KW-0547">Nucleotide-binding</keyword>
<evidence type="ECO:0000259" key="21">
    <source>
        <dbReference type="PROSITE" id="PS51007"/>
    </source>
</evidence>
<evidence type="ECO:0000256" key="19">
    <source>
        <dbReference type="SAM" id="Phobius"/>
    </source>
</evidence>
<dbReference type="GO" id="GO:0009055">
    <property type="term" value="F:electron transfer activity"/>
    <property type="evidence" value="ECO:0007669"/>
    <property type="project" value="InterPro"/>
</dbReference>
<name>A0AAP0CUE2_9ASTR</name>
<dbReference type="Gene3D" id="3.30.200.20">
    <property type="entry name" value="Phosphorylase Kinase, domain 1"/>
    <property type="match status" value="1"/>
</dbReference>
<evidence type="ECO:0000256" key="10">
    <source>
        <dbReference type="ARBA" id="ARBA00022840"/>
    </source>
</evidence>
<evidence type="ECO:0000256" key="1">
    <source>
        <dbReference type="ARBA" id="ARBA00004479"/>
    </source>
</evidence>
<keyword evidence="9" id="KW-0418">Kinase</keyword>
<dbReference type="EMBL" id="JBCNJP010000019">
    <property type="protein sequence ID" value="KAK9062316.1"/>
    <property type="molecule type" value="Genomic_DNA"/>
</dbReference>
<evidence type="ECO:0000256" key="13">
    <source>
        <dbReference type="ARBA" id="ARBA00023136"/>
    </source>
</evidence>
<dbReference type="AlphaFoldDB" id="A0AAP0CUE2"/>
<evidence type="ECO:0000256" key="12">
    <source>
        <dbReference type="ARBA" id="ARBA00023004"/>
    </source>
</evidence>
<dbReference type="InterPro" id="IPR009056">
    <property type="entry name" value="Cyt_c-like_dom"/>
</dbReference>
<dbReference type="InterPro" id="IPR000719">
    <property type="entry name" value="Prot_kinase_dom"/>
</dbReference>
<comment type="caution">
    <text evidence="22">The sequence shown here is derived from an EMBL/GenBank/DDBJ whole genome shotgun (WGS) entry which is preliminary data.</text>
</comment>
<comment type="subcellular location">
    <subcellularLocation>
        <location evidence="1">Membrane</location>
        <topology evidence="1">Single-pass type I membrane protein</topology>
    </subcellularLocation>
</comment>
<protein>
    <recommendedName>
        <fullName evidence="24">Protein kinase domain-containing protein</fullName>
    </recommendedName>
</protein>
<dbReference type="FunFam" id="1.10.760.10:FF:000021">
    <property type="entry name" value="Cytochrome c6, chloroplastic"/>
    <property type="match status" value="1"/>
</dbReference>
<keyword evidence="6 18" id="KW-0479">Metal-binding</keyword>
<dbReference type="InterPro" id="IPR008271">
    <property type="entry name" value="Ser/Thr_kinase_AS"/>
</dbReference>
<dbReference type="PROSITE" id="PS51007">
    <property type="entry name" value="CYTC"/>
    <property type="match status" value="1"/>
</dbReference>
<keyword evidence="7" id="KW-0732">Signal</keyword>
<evidence type="ECO:0008006" key="24">
    <source>
        <dbReference type="Google" id="ProtNLM"/>
    </source>
</evidence>
<dbReference type="GO" id="GO:0004674">
    <property type="term" value="F:protein serine/threonine kinase activity"/>
    <property type="evidence" value="ECO:0007669"/>
    <property type="project" value="UniProtKB-KW"/>
</dbReference>
<keyword evidence="10" id="KW-0067">ATP-binding</keyword>
<evidence type="ECO:0000256" key="8">
    <source>
        <dbReference type="ARBA" id="ARBA00022741"/>
    </source>
</evidence>
<evidence type="ECO:0000256" key="5">
    <source>
        <dbReference type="ARBA" id="ARBA00022692"/>
    </source>
</evidence>
<keyword evidence="5 19" id="KW-0812">Transmembrane</keyword>
<keyword evidence="2" id="KW-0723">Serine/threonine-protein kinase</keyword>